<dbReference type="Gene3D" id="1.10.238.10">
    <property type="entry name" value="EF-hand"/>
    <property type="match status" value="1"/>
</dbReference>
<dbReference type="OrthoDB" id="5470953at2"/>
<dbReference type="InterPro" id="IPR002048">
    <property type="entry name" value="EF_hand_dom"/>
</dbReference>
<organism evidence="3 4">
    <name type="scientific">Thalassorhabdomicrobium marinisediminis</name>
    <dbReference type="NCBI Taxonomy" id="2170577"/>
    <lineage>
        <taxon>Bacteria</taxon>
        <taxon>Pseudomonadati</taxon>
        <taxon>Pseudomonadota</taxon>
        <taxon>Alphaproteobacteria</taxon>
        <taxon>Rhodobacterales</taxon>
        <taxon>Paracoccaceae</taxon>
        <taxon>Thalassorhabdomicrobium</taxon>
    </lineage>
</organism>
<evidence type="ECO:0000259" key="2">
    <source>
        <dbReference type="Pfam" id="PF13202"/>
    </source>
</evidence>
<dbReference type="InterPro" id="IPR011992">
    <property type="entry name" value="EF-hand-dom_pair"/>
</dbReference>
<dbReference type="Proteomes" id="UP000244817">
    <property type="component" value="Unassembled WGS sequence"/>
</dbReference>
<comment type="caution">
    <text evidence="3">The sequence shown here is derived from an EMBL/GenBank/DDBJ whole genome shotgun (WGS) entry which is preliminary data.</text>
</comment>
<feature type="chain" id="PRO_5015457593" description="EF-hand domain-containing protein" evidence="1">
    <location>
        <begin position="22"/>
        <end position="85"/>
    </location>
</feature>
<name>A0A2T7G100_9RHOB</name>
<keyword evidence="1" id="KW-0732">Signal</keyword>
<feature type="domain" description="EF-hand" evidence="2">
    <location>
        <begin position="51"/>
        <end position="69"/>
    </location>
</feature>
<evidence type="ECO:0000256" key="1">
    <source>
        <dbReference type="SAM" id="SignalP"/>
    </source>
</evidence>
<proteinExistence type="predicted"/>
<keyword evidence="4" id="KW-1185">Reference proteome</keyword>
<dbReference type="Pfam" id="PF13202">
    <property type="entry name" value="EF-hand_5"/>
    <property type="match status" value="1"/>
</dbReference>
<gene>
    <name evidence="3" type="ORF">DC363_00845</name>
</gene>
<dbReference type="RefSeq" id="WP_108639234.1">
    <property type="nucleotide sequence ID" value="NZ_CANLQJ010000003.1"/>
</dbReference>
<feature type="signal peptide" evidence="1">
    <location>
        <begin position="1"/>
        <end position="21"/>
    </location>
</feature>
<dbReference type="GO" id="GO:0005509">
    <property type="term" value="F:calcium ion binding"/>
    <property type="evidence" value="ECO:0007669"/>
    <property type="project" value="InterPro"/>
</dbReference>
<dbReference type="AlphaFoldDB" id="A0A2T7G100"/>
<dbReference type="SUPFAM" id="SSF47473">
    <property type="entry name" value="EF-hand"/>
    <property type="match status" value="1"/>
</dbReference>
<evidence type="ECO:0000313" key="3">
    <source>
        <dbReference type="EMBL" id="PVA08080.1"/>
    </source>
</evidence>
<evidence type="ECO:0000313" key="4">
    <source>
        <dbReference type="Proteomes" id="UP000244817"/>
    </source>
</evidence>
<reference evidence="3 4" key="1">
    <citation type="submission" date="2018-04" db="EMBL/GenBank/DDBJ databases">
        <title>Pelagivirga bohaiensis gen. nov., sp. nov., a bacterium isolated from the Bohai Sea.</title>
        <authorList>
            <person name="Ji X."/>
        </authorList>
    </citation>
    <scope>NUCLEOTIDE SEQUENCE [LARGE SCALE GENOMIC DNA]</scope>
    <source>
        <strain evidence="3 4">BH-SD16</strain>
    </source>
</reference>
<protein>
    <recommendedName>
        <fullName evidence="2">EF-hand domain-containing protein</fullName>
    </recommendedName>
</protein>
<dbReference type="EMBL" id="QCYG01000001">
    <property type="protein sequence ID" value="PVA08080.1"/>
    <property type="molecule type" value="Genomic_DNA"/>
</dbReference>
<sequence length="85" mass="8938">MQSFKMFASALALTAAAGAVAAQEANPEIDVNNDGFYSFPEVTTFYPEVTVDVFTQIDTTGDGLLDMAEVAAAQEAGLMPVEAQD</sequence>
<accession>A0A2T7G100</accession>